<keyword evidence="2" id="KW-1185">Reference proteome</keyword>
<name>A0AAP0QCX0_9ROSI</name>
<evidence type="ECO:0000313" key="1">
    <source>
        <dbReference type="EMBL" id="KAK9182916.1"/>
    </source>
</evidence>
<dbReference type="AlphaFoldDB" id="A0AAP0QCX0"/>
<gene>
    <name evidence="1" type="ORF">WN944_026064</name>
</gene>
<organism evidence="1 2">
    <name type="scientific">Citrus x changshan-huyou</name>
    <dbReference type="NCBI Taxonomy" id="2935761"/>
    <lineage>
        <taxon>Eukaryota</taxon>
        <taxon>Viridiplantae</taxon>
        <taxon>Streptophyta</taxon>
        <taxon>Embryophyta</taxon>
        <taxon>Tracheophyta</taxon>
        <taxon>Spermatophyta</taxon>
        <taxon>Magnoliopsida</taxon>
        <taxon>eudicotyledons</taxon>
        <taxon>Gunneridae</taxon>
        <taxon>Pentapetalae</taxon>
        <taxon>rosids</taxon>
        <taxon>malvids</taxon>
        <taxon>Sapindales</taxon>
        <taxon>Rutaceae</taxon>
        <taxon>Aurantioideae</taxon>
        <taxon>Citrus</taxon>
    </lineage>
</organism>
<dbReference type="EMBL" id="JBCGBO010000024">
    <property type="protein sequence ID" value="KAK9182916.1"/>
    <property type="molecule type" value="Genomic_DNA"/>
</dbReference>
<accession>A0AAP0QCX0</accession>
<comment type="caution">
    <text evidence="1">The sequence shown here is derived from an EMBL/GenBank/DDBJ whole genome shotgun (WGS) entry which is preliminary data.</text>
</comment>
<protein>
    <submittedName>
        <fullName evidence="1">Uncharacterized protein</fullName>
    </submittedName>
</protein>
<reference evidence="1 2" key="1">
    <citation type="submission" date="2024-05" db="EMBL/GenBank/DDBJ databases">
        <title>Haplotype-resolved chromosome-level genome assembly of Huyou (Citrus changshanensis).</title>
        <authorList>
            <person name="Miao C."/>
            <person name="Chen W."/>
            <person name="Wu Y."/>
            <person name="Wang L."/>
            <person name="Zhao S."/>
            <person name="Grierson D."/>
            <person name="Xu C."/>
            <person name="Chen K."/>
        </authorList>
    </citation>
    <scope>NUCLEOTIDE SEQUENCE [LARGE SCALE GENOMIC DNA]</scope>
    <source>
        <strain evidence="1">01-14</strain>
        <tissue evidence="1">Leaf</tissue>
    </source>
</reference>
<dbReference type="Proteomes" id="UP001428341">
    <property type="component" value="Unassembled WGS sequence"/>
</dbReference>
<proteinExistence type="predicted"/>
<evidence type="ECO:0000313" key="2">
    <source>
        <dbReference type="Proteomes" id="UP001428341"/>
    </source>
</evidence>
<sequence>MDKGNGTAKDNVLDDSINGMDDDYNDMLDYGANPDVPLNAMGSNFEEDEEDMAGVADTIVGIEVLQTLLKCSKTSLSEDLVDMSELWKRARRMKNGGYDLETEKIVMKMGGGHHGTLGFCPRLPHLRQPFARPPPVGSKLAPYVG</sequence>